<dbReference type="Proteomes" id="UP000294855">
    <property type="component" value="Unassembled WGS sequence"/>
</dbReference>
<organism evidence="2 3">
    <name type="scientific">Methanimicrococcus blatticola</name>
    <dbReference type="NCBI Taxonomy" id="91560"/>
    <lineage>
        <taxon>Archaea</taxon>
        <taxon>Methanobacteriati</taxon>
        <taxon>Methanobacteriota</taxon>
        <taxon>Stenosarchaea group</taxon>
        <taxon>Methanomicrobia</taxon>
        <taxon>Methanosarcinales</taxon>
        <taxon>Methanosarcinaceae</taxon>
        <taxon>Methanimicrococcus</taxon>
    </lineage>
</organism>
<evidence type="ECO:0000313" key="3">
    <source>
        <dbReference type="Proteomes" id="UP000294855"/>
    </source>
</evidence>
<accession>A0A484F6G9</accession>
<sequence length="138" mass="16121">MAIEIELNKAMILKAQEKDLQNKISALEKNIVEMEKEIQNLVKDVNVRKAELRENFENWNHIREILRDLPNDPETIIRTQFEVIFDGGIVKGISVNEMYTFGKSFKIEKEEINAVLDRMHQNGEISYPKPDVVCYTKL</sequence>
<protein>
    <submittedName>
        <fullName evidence="2">Uncharacterized protein</fullName>
    </submittedName>
</protein>
<keyword evidence="3" id="KW-1185">Reference proteome</keyword>
<feature type="coiled-coil region" evidence="1">
    <location>
        <begin position="10"/>
        <end position="55"/>
    </location>
</feature>
<keyword evidence="1" id="KW-0175">Coiled coil</keyword>
<name>A0A484F6G9_9EURY</name>
<proteinExistence type="predicted"/>
<dbReference type="AlphaFoldDB" id="A0A484F6G9"/>
<dbReference type="EMBL" id="SNYS01000005">
    <property type="protein sequence ID" value="TDQ71264.1"/>
    <property type="molecule type" value="Genomic_DNA"/>
</dbReference>
<reference evidence="2 3" key="1">
    <citation type="submission" date="2019-03" db="EMBL/GenBank/DDBJ databases">
        <title>Genomic Encyclopedia of Type Strains, Phase IV (KMG-IV): sequencing the most valuable type-strain genomes for metagenomic binning, comparative biology and taxonomic classification.</title>
        <authorList>
            <person name="Goeker M."/>
        </authorList>
    </citation>
    <scope>NUCLEOTIDE SEQUENCE [LARGE SCALE GENOMIC DNA]</scope>
    <source>
        <strain evidence="2 3">DSM 13328</strain>
    </source>
</reference>
<evidence type="ECO:0000256" key="1">
    <source>
        <dbReference type="SAM" id="Coils"/>
    </source>
</evidence>
<dbReference type="RefSeq" id="WP_133516834.1">
    <property type="nucleotide sequence ID" value="NZ_JAHDUW010000001.1"/>
</dbReference>
<comment type="caution">
    <text evidence="2">The sequence shown here is derived from an EMBL/GenBank/DDBJ whole genome shotgun (WGS) entry which is preliminary data.</text>
</comment>
<gene>
    <name evidence="2" type="ORF">C7391_0371</name>
</gene>
<evidence type="ECO:0000313" key="2">
    <source>
        <dbReference type="EMBL" id="TDQ71264.1"/>
    </source>
</evidence>